<keyword evidence="3" id="KW-1185">Reference proteome</keyword>
<dbReference type="AlphaFoldDB" id="A0A328C0U1"/>
<name>A0A328C0U1_9PAST</name>
<evidence type="ECO:0008006" key="4">
    <source>
        <dbReference type="Google" id="ProtNLM"/>
    </source>
</evidence>
<evidence type="ECO:0000313" key="3">
    <source>
        <dbReference type="Proteomes" id="UP000248689"/>
    </source>
</evidence>
<keyword evidence="1" id="KW-0812">Transmembrane</keyword>
<evidence type="ECO:0000313" key="2">
    <source>
        <dbReference type="EMBL" id="RAL19535.1"/>
    </source>
</evidence>
<comment type="caution">
    <text evidence="2">The sequence shown here is derived from an EMBL/GenBank/DDBJ whole genome shotgun (WGS) entry which is preliminary data.</text>
</comment>
<dbReference type="Pfam" id="PF17364">
    <property type="entry name" value="DUF5389"/>
    <property type="match status" value="1"/>
</dbReference>
<dbReference type="OrthoDB" id="5690765at2"/>
<gene>
    <name evidence="2" type="ORF">C5N92_02450</name>
</gene>
<dbReference type="Proteomes" id="UP000248689">
    <property type="component" value="Unassembled WGS sequence"/>
</dbReference>
<keyword evidence="1" id="KW-0472">Membrane</keyword>
<proteinExistence type="predicted"/>
<dbReference type="EMBL" id="PTPX01000004">
    <property type="protein sequence ID" value="RAL19535.1"/>
    <property type="molecule type" value="Genomic_DNA"/>
</dbReference>
<accession>A0A328C0U1</accession>
<feature type="transmembrane region" description="Helical" evidence="1">
    <location>
        <begin position="49"/>
        <end position="68"/>
    </location>
</feature>
<keyword evidence="1" id="KW-1133">Transmembrane helix</keyword>
<dbReference type="RefSeq" id="WP_111749293.1">
    <property type="nucleotide sequence ID" value="NZ_PTPX01000004.1"/>
</dbReference>
<feature type="transmembrane region" description="Helical" evidence="1">
    <location>
        <begin position="75"/>
        <end position="95"/>
    </location>
</feature>
<organism evidence="2 3">
    <name type="scientific">Glaesserella australis</name>
    <dbReference type="NCBI Taxonomy" id="2094024"/>
    <lineage>
        <taxon>Bacteria</taxon>
        <taxon>Pseudomonadati</taxon>
        <taxon>Pseudomonadota</taxon>
        <taxon>Gammaproteobacteria</taxon>
        <taxon>Pasteurellales</taxon>
        <taxon>Pasteurellaceae</taxon>
        <taxon>Glaesserella</taxon>
    </lineage>
</organism>
<protein>
    <recommendedName>
        <fullName evidence="4">DUF5389 domain-containing protein</fullName>
    </recommendedName>
</protein>
<reference evidence="3" key="1">
    <citation type="submission" date="2018-02" db="EMBL/GenBank/DDBJ databases">
        <title>Glaesserella australis sp. nov., isolated from the lungs of pigs.</title>
        <authorList>
            <person name="Turni C."/>
            <person name="Christensen H."/>
        </authorList>
    </citation>
    <scope>NUCLEOTIDE SEQUENCE [LARGE SCALE GENOMIC DNA]</scope>
    <source>
        <strain evidence="3">HS4635</strain>
    </source>
</reference>
<evidence type="ECO:0000256" key="1">
    <source>
        <dbReference type="SAM" id="Phobius"/>
    </source>
</evidence>
<dbReference type="InterPro" id="IPR035333">
    <property type="entry name" value="DUF5389"/>
</dbReference>
<sequence length="97" mass="10871">MQQGFSKFSWALALFCLPSALWPLALLVSPALSENPNLTPSQIDLFSTAFWIYPFVLLTLSGILYRIYRSKKGIASVLLAISFAAFYGFLCYMFSTI</sequence>